<sequence>MQDLFQRIAQNSTEKLGSSERRCSICSRVLSPVAIHILGVERVVAVACKCETDLLAKEERQRAKIAFIQKIQAYSDDDQMVLNASLDKARHPGIQEAHVKLKDFATNLERWKDKGLYIFGPNGTGKSSLLSAVAMKLRHQGNSVIYTTTSSLINRTSNKYTKLETLAAYKNAEVLIIDEIGADIPAHWEMSDLFGVLESRQDRLPTLYGSNLGVLELEKKYNERNDGWGTRLMERVLGGGDVVEVTGESERFGKYVKTNQWANGQVNSHD</sequence>
<proteinExistence type="predicted"/>
<dbReference type="RefSeq" id="WP_003337097.1">
    <property type="nucleotide sequence ID" value="NZ_CP007806.1"/>
</dbReference>
<evidence type="ECO:0000259" key="1">
    <source>
        <dbReference type="SMART" id="SM00382"/>
    </source>
</evidence>
<dbReference type="PANTHER" id="PTHR30050:SF4">
    <property type="entry name" value="ATP-BINDING PROTEIN RV3427C IN INSERTION SEQUENCE-RELATED"/>
    <property type="match status" value="1"/>
</dbReference>
<accession>A0A075R848</accession>
<dbReference type="SMART" id="SM00382">
    <property type="entry name" value="AAA"/>
    <property type="match status" value="1"/>
</dbReference>
<protein>
    <submittedName>
        <fullName evidence="2">Primosomal protein DnaI</fullName>
    </submittedName>
</protein>
<dbReference type="EMBL" id="CP007806">
    <property type="protein sequence ID" value="AIG27453.1"/>
    <property type="molecule type" value="Genomic_DNA"/>
</dbReference>
<reference evidence="2 3" key="1">
    <citation type="journal article" date="2011" name="J. Bacteriol.">
        <title>Genome sequence of Brevibacillus laterosporus LMG 15441, a pathogen of invertebrates.</title>
        <authorList>
            <person name="Djukic M."/>
            <person name="Poehlein A."/>
            <person name="Thurmer A."/>
            <person name="Daniel R."/>
        </authorList>
    </citation>
    <scope>NUCLEOTIDE SEQUENCE [LARGE SCALE GENOMIC DNA]</scope>
    <source>
        <strain evidence="2 3">LMG 15441</strain>
    </source>
</reference>
<dbReference type="Pfam" id="PF01695">
    <property type="entry name" value="IstB_IS21"/>
    <property type="match status" value="1"/>
</dbReference>
<dbReference type="HOGENOM" id="CLU_062999_3_2_9"/>
<dbReference type="GO" id="GO:0006260">
    <property type="term" value="P:DNA replication"/>
    <property type="evidence" value="ECO:0007669"/>
    <property type="project" value="TreeGrafter"/>
</dbReference>
<dbReference type="Proteomes" id="UP000005850">
    <property type="component" value="Chromosome"/>
</dbReference>
<organism evidence="2 3">
    <name type="scientific">Brevibacillus laterosporus LMG 15441</name>
    <dbReference type="NCBI Taxonomy" id="1042163"/>
    <lineage>
        <taxon>Bacteria</taxon>
        <taxon>Bacillati</taxon>
        <taxon>Bacillota</taxon>
        <taxon>Bacilli</taxon>
        <taxon>Bacillales</taxon>
        <taxon>Paenibacillaceae</taxon>
        <taxon>Brevibacillus</taxon>
    </lineage>
</organism>
<dbReference type="GO" id="GO:0005524">
    <property type="term" value="F:ATP binding"/>
    <property type="evidence" value="ECO:0007669"/>
    <property type="project" value="InterPro"/>
</dbReference>
<evidence type="ECO:0000313" key="3">
    <source>
        <dbReference type="Proteomes" id="UP000005850"/>
    </source>
</evidence>
<dbReference type="InterPro" id="IPR003593">
    <property type="entry name" value="AAA+_ATPase"/>
</dbReference>
<dbReference type="InterPro" id="IPR027417">
    <property type="entry name" value="P-loop_NTPase"/>
</dbReference>
<name>A0A075R848_BRELA</name>
<dbReference type="CDD" id="cd00009">
    <property type="entry name" value="AAA"/>
    <property type="match status" value="1"/>
</dbReference>
<dbReference type="STRING" id="1042163.BRLA_c031410"/>
<keyword evidence="3" id="KW-1185">Reference proteome</keyword>
<dbReference type="KEGG" id="blr:BRLA_c031410"/>
<dbReference type="InterPro" id="IPR002611">
    <property type="entry name" value="IstB_ATP-bd"/>
</dbReference>
<dbReference type="Gene3D" id="3.40.50.300">
    <property type="entry name" value="P-loop containing nucleotide triphosphate hydrolases"/>
    <property type="match status" value="1"/>
</dbReference>
<evidence type="ECO:0000313" key="2">
    <source>
        <dbReference type="EMBL" id="AIG27453.1"/>
    </source>
</evidence>
<feature type="domain" description="AAA+ ATPase" evidence="1">
    <location>
        <begin position="112"/>
        <end position="248"/>
    </location>
</feature>
<dbReference type="SUPFAM" id="SSF52540">
    <property type="entry name" value="P-loop containing nucleoside triphosphate hydrolases"/>
    <property type="match status" value="1"/>
</dbReference>
<gene>
    <name evidence="2" type="primary">dnaI_2</name>
    <name evidence="2" type="ORF">BRLA_c031410</name>
</gene>
<dbReference type="AlphaFoldDB" id="A0A075R848"/>
<dbReference type="PANTHER" id="PTHR30050">
    <property type="entry name" value="CHROMOSOMAL REPLICATION INITIATOR PROTEIN DNAA"/>
    <property type="match status" value="1"/>
</dbReference>
<dbReference type="eggNOG" id="COG1484">
    <property type="taxonomic scope" value="Bacteria"/>
</dbReference>